<dbReference type="EC" id="5.2.1.8" evidence="2"/>
<dbReference type="InterPro" id="IPR046357">
    <property type="entry name" value="PPIase_dom_sf"/>
</dbReference>
<dbReference type="Proteomes" id="UP001417504">
    <property type="component" value="Unassembled WGS sequence"/>
</dbReference>
<evidence type="ECO:0000313" key="7">
    <source>
        <dbReference type="EMBL" id="KAK9131581.1"/>
    </source>
</evidence>
<evidence type="ECO:0000256" key="2">
    <source>
        <dbReference type="ARBA" id="ARBA00013194"/>
    </source>
</evidence>
<name>A0AAP0JEB3_9MAGN</name>
<proteinExistence type="predicted"/>
<evidence type="ECO:0000259" key="6">
    <source>
        <dbReference type="Pfam" id="PF00254"/>
    </source>
</evidence>
<dbReference type="AlphaFoldDB" id="A0AAP0JEB3"/>
<organism evidence="7 8">
    <name type="scientific">Stephania japonica</name>
    <dbReference type="NCBI Taxonomy" id="461633"/>
    <lineage>
        <taxon>Eukaryota</taxon>
        <taxon>Viridiplantae</taxon>
        <taxon>Streptophyta</taxon>
        <taxon>Embryophyta</taxon>
        <taxon>Tracheophyta</taxon>
        <taxon>Spermatophyta</taxon>
        <taxon>Magnoliopsida</taxon>
        <taxon>Ranunculales</taxon>
        <taxon>Menispermaceae</taxon>
        <taxon>Menispermoideae</taxon>
        <taxon>Cissampelideae</taxon>
        <taxon>Stephania</taxon>
    </lineage>
</organism>
<sequence length="188" mass="20643">MDASSLQTLIRFNCNIRPPRSVPAPIPSFDLSCAGMLKHGRIPTNFTSSPVMIISRVSRRVFFQLIGLNAIVSCNVYPAIGAPPISEPNKPKIIRTRKLSSGVIIQVIVEGDGPKADLGDLVQVNYVCRRSNGYFIHSTVDQLSGESRPVILPLDYKQTMRGLNDVLIGMRVGGEDCHRLVVYLLIKG</sequence>
<dbReference type="InterPro" id="IPR001179">
    <property type="entry name" value="PPIase_FKBP_dom"/>
</dbReference>
<comment type="catalytic activity">
    <reaction evidence="1">
        <text>[protein]-peptidylproline (omega=180) = [protein]-peptidylproline (omega=0)</text>
        <dbReference type="Rhea" id="RHEA:16237"/>
        <dbReference type="Rhea" id="RHEA-COMP:10747"/>
        <dbReference type="Rhea" id="RHEA-COMP:10748"/>
        <dbReference type="ChEBI" id="CHEBI:83833"/>
        <dbReference type="ChEBI" id="CHEBI:83834"/>
        <dbReference type="EC" id="5.2.1.8"/>
    </reaction>
</comment>
<keyword evidence="4" id="KW-0413">Isomerase</keyword>
<reference evidence="7 8" key="1">
    <citation type="submission" date="2024-01" db="EMBL/GenBank/DDBJ databases">
        <title>Genome assemblies of Stephania.</title>
        <authorList>
            <person name="Yang L."/>
        </authorList>
    </citation>
    <scope>NUCLEOTIDE SEQUENCE [LARGE SCALE GENOMIC DNA]</scope>
    <source>
        <strain evidence="7">QJT</strain>
        <tissue evidence="7">Leaf</tissue>
    </source>
</reference>
<dbReference type="PANTHER" id="PTHR43811:SF26">
    <property type="entry name" value="PEPTIDYL-PROLYL CIS-TRANS ISOMERASE FKBP16-1, CHLOROPLASTIC"/>
    <property type="match status" value="1"/>
</dbReference>
<keyword evidence="8" id="KW-1185">Reference proteome</keyword>
<dbReference type="Gene3D" id="3.10.50.40">
    <property type="match status" value="1"/>
</dbReference>
<evidence type="ECO:0000256" key="4">
    <source>
        <dbReference type="ARBA" id="ARBA00023235"/>
    </source>
</evidence>
<evidence type="ECO:0000256" key="5">
    <source>
        <dbReference type="ARBA" id="ARBA00029569"/>
    </source>
</evidence>
<gene>
    <name evidence="7" type="ORF">Sjap_012068</name>
</gene>
<dbReference type="SUPFAM" id="SSF54534">
    <property type="entry name" value="FKBP-like"/>
    <property type="match status" value="1"/>
</dbReference>
<evidence type="ECO:0000256" key="1">
    <source>
        <dbReference type="ARBA" id="ARBA00000971"/>
    </source>
</evidence>
<dbReference type="EMBL" id="JBBNAE010000004">
    <property type="protein sequence ID" value="KAK9131581.1"/>
    <property type="molecule type" value="Genomic_DNA"/>
</dbReference>
<evidence type="ECO:0000256" key="3">
    <source>
        <dbReference type="ARBA" id="ARBA00023110"/>
    </source>
</evidence>
<protein>
    <recommendedName>
        <fullName evidence="2">peptidylprolyl isomerase</fullName>
        <ecNumber evidence="2">5.2.1.8</ecNumber>
    </recommendedName>
    <alternativeName>
        <fullName evidence="5">Rotamase</fullName>
    </alternativeName>
</protein>
<dbReference type="Pfam" id="PF00254">
    <property type="entry name" value="FKBP_C"/>
    <property type="match status" value="1"/>
</dbReference>
<dbReference type="GO" id="GO:0003755">
    <property type="term" value="F:peptidyl-prolyl cis-trans isomerase activity"/>
    <property type="evidence" value="ECO:0007669"/>
    <property type="project" value="UniProtKB-KW"/>
</dbReference>
<dbReference type="PANTHER" id="PTHR43811">
    <property type="entry name" value="FKBP-TYPE PEPTIDYL-PROLYL CIS-TRANS ISOMERASE FKPA"/>
    <property type="match status" value="1"/>
</dbReference>
<feature type="domain" description="PPIase FKBP-type" evidence="6">
    <location>
        <begin position="115"/>
        <end position="175"/>
    </location>
</feature>
<keyword evidence="3" id="KW-0697">Rotamase</keyword>
<comment type="caution">
    <text evidence="7">The sequence shown here is derived from an EMBL/GenBank/DDBJ whole genome shotgun (WGS) entry which is preliminary data.</text>
</comment>
<evidence type="ECO:0000313" key="8">
    <source>
        <dbReference type="Proteomes" id="UP001417504"/>
    </source>
</evidence>
<accession>A0AAP0JEB3</accession>